<comment type="caution">
    <text evidence="2">The sequence shown here is derived from an EMBL/GenBank/DDBJ whole genome shotgun (WGS) entry which is preliminary data.</text>
</comment>
<dbReference type="Pfam" id="PF00535">
    <property type="entry name" value="Glycos_transf_2"/>
    <property type="match status" value="1"/>
</dbReference>
<dbReference type="Proteomes" id="UP001244297">
    <property type="component" value="Unassembled WGS sequence"/>
</dbReference>
<dbReference type="CDD" id="cd00761">
    <property type="entry name" value="Glyco_tranf_GTA_type"/>
    <property type="match status" value="1"/>
</dbReference>
<sequence>MDDPGTRPEFSLIISTIGPAPRLRSALQSLVAQSYESFEVIVVDQNETDHVRRIVAEFSRSGKVHYTRSGVGLSKGRNAGLAMASGRIVGFPDDDCEYPPTLLASLKEHFVRHGSASGVCVRCCDHDGQDSAGRSDRTSGWISKTNVWSRAVSVGIFLRTERIREIGGFDERIGLGSNTPYLSGEETDLLLNLLSRGHKLYYDPGLNVYHDRGSSKITWYHIKRSYAYGLGKGLVLRRHAYRKREVAIHCIRPILGAVVAVLTGNLSLALFRAARAKGRFDGWNSQYPAS</sequence>
<protein>
    <submittedName>
        <fullName evidence="2">Glycosyltransferase family 2 protein</fullName>
    </submittedName>
</protein>
<dbReference type="InterPro" id="IPR001173">
    <property type="entry name" value="Glyco_trans_2-like"/>
</dbReference>
<reference evidence="3" key="1">
    <citation type="journal article" date="2019" name="Int. J. Syst. Evol. Microbiol.">
        <title>The Global Catalogue of Microorganisms (GCM) 10K type strain sequencing project: providing services to taxonomists for standard genome sequencing and annotation.</title>
        <authorList>
            <consortium name="The Broad Institute Genomics Platform"/>
            <consortium name="The Broad Institute Genome Sequencing Center for Infectious Disease"/>
            <person name="Wu L."/>
            <person name="Ma J."/>
        </authorList>
    </citation>
    <scope>NUCLEOTIDE SEQUENCE [LARGE SCALE GENOMIC DNA]</scope>
    <source>
        <strain evidence="3">CECT 7806</strain>
    </source>
</reference>
<feature type="domain" description="Glycosyltransferase 2-like" evidence="1">
    <location>
        <begin position="11"/>
        <end position="133"/>
    </location>
</feature>
<evidence type="ECO:0000313" key="2">
    <source>
        <dbReference type="EMBL" id="MDN3569645.1"/>
    </source>
</evidence>
<accession>A0ABT8AJL6</accession>
<dbReference type="EMBL" id="JAUFPT010000007">
    <property type="protein sequence ID" value="MDN3569645.1"/>
    <property type="molecule type" value="Genomic_DNA"/>
</dbReference>
<dbReference type="RefSeq" id="WP_238291660.1">
    <property type="nucleotide sequence ID" value="NZ_BPQS01000043.1"/>
</dbReference>
<organism evidence="2 3">
    <name type="scientific">Methylobacterium longum</name>
    <dbReference type="NCBI Taxonomy" id="767694"/>
    <lineage>
        <taxon>Bacteria</taxon>
        <taxon>Pseudomonadati</taxon>
        <taxon>Pseudomonadota</taxon>
        <taxon>Alphaproteobacteria</taxon>
        <taxon>Hyphomicrobiales</taxon>
        <taxon>Methylobacteriaceae</taxon>
        <taxon>Methylobacterium</taxon>
    </lineage>
</organism>
<proteinExistence type="predicted"/>
<evidence type="ECO:0000259" key="1">
    <source>
        <dbReference type="Pfam" id="PF00535"/>
    </source>
</evidence>
<name>A0ABT8AJL6_9HYPH</name>
<dbReference type="InterPro" id="IPR029044">
    <property type="entry name" value="Nucleotide-diphossugar_trans"/>
</dbReference>
<keyword evidence="3" id="KW-1185">Reference proteome</keyword>
<dbReference type="SUPFAM" id="SSF53448">
    <property type="entry name" value="Nucleotide-diphospho-sugar transferases"/>
    <property type="match status" value="1"/>
</dbReference>
<dbReference type="PANTHER" id="PTHR43685:SF2">
    <property type="entry name" value="GLYCOSYLTRANSFERASE 2-LIKE DOMAIN-CONTAINING PROTEIN"/>
    <property type="match status" value="1"/>
</dbReference>
<gene>
    <name evidence="2" type="ORF">QWZ18_03265</name>
</gene>
<dbReference type="InterPro" id="IPR050834">
    <property type="entry name" value="Glycosyltransf_2"/>
</dbReference>
<dbReference type="Gene3D" id="3.90.550.10">
    <property type="entry name" value="Spore Coat Polysaccharide Biosynthesis Protein SpsA, Chain A"/>
    <property type="match status" value="1"/>
</dbReference>
<dbReference type="PANTHER" id="PTHR43685">
    <property type="entry name" value="GLYCOSYLTRANSFERASE"/>
    <property type="match status" value="1"/>
</dbReference>
<evidence type="ECO:0000313" key="3">
    <source>
        <dbReference type="Proteomes" id="UP001244297"/>
    </source>
</evidence>